<evidence type="ECO:0000256" key="3">
    <source>
        <dbReference type="ARBA" id="ARBA00022989"/>
    </source>
</evidence>
<dbReference type="GO" id="GO:0022857">
    <property type="term" value="F:transmembrane transporter activity"/>
    <property type="evidence" value="ECO:0007669"/>
    <property type="project" value="InterPro"/>
</dbReference>
<dbReference type="PANTHER" id="PTHR23502:SF2">
    <property type="entry name" value="TRANSPORTER, PUTATIVE (AFU_ORTHOLOGUE AFUA_2G08910)-RELATED"/>
    <property type="match status" value="1"/>
</dbReference>
<dbReference type="EMBL" id="JAGPYM010000003">
    <property type="protein sequence ID" value="KAH6896737.1"/>
    <property type="molecule type" value="Genomic_DNA"/>
</dbReference>
<feature type="transmembrane region" description="Helical" evidence="6">
    <location>
        <begin position="154"/>
        <end position="179"/>
    </location>
</feature>
<feature type="domain" description="Major facilitator superfamily (MFS) profile" evidence="7">
    <location>
        <begin position="66"/>
        <end position="492"/>
    </location>
</feature>
<evidence type="ECO:0000259" key="7">
    <source>
        <dbReference type="PROSITE" id="PS50850"/>
    </source>
</evidence>
<keyword evidence="4 6" id="KW-0472">Membrane</keyword>
<sequence>MDYKGDTQLESGGEKASTIAAAAEHSLSAEHAEYLLQRHGTLDLKPIPSAHHEDPYNWPAWKKNVNLVIVSFHAFMTTFGAASIIPAFGLLAEYFGKSVQEASYLVSFQILMLGIGPLVWNPLSNRYGRRICWLLSTSLSLVCNIGCAESKSYGAMMICRILVGFFISPGGALGSGVVNECFFAHERGQKMGIWVLLISIGPATGPLAMGFVTQHLGWKWIYWILAILNGVQFLAYFFFSPETIWNPPGEQAPRASTSFKDNYLRFGRLNSAPLRLREFCHPIFRLKHASIALPAWCYANVFAFASIMMTVEIPQTFGAKFGFNAQQLGLQFIAIIVGSIPGELIGGVISDKLQSRKRKQLKRDPPAEHRLWGSYFGFAMVVIGLLVFTIQLEHAKDGHWNVTPLVGIVFAGLGNQIITTILVTYAVDSCPSEADDIGVLVNFVRYGWGFIGPFWFPNMFESLGLIASGGLMTGIVVVFSVCPVIWLQMRTKPSKAVA</sequence>
<feature type="transmembrane region" description="Helical" evidence="6">
    <location>
        <begin position="462"/>
        <end position="487"/>
    </location>
</feature>
<feature type="transmembrane region" description="Helical" evidence="6">
    <location>
        <begin position="329"/>
        <end position="350"/>
    </location>
</feature>
<reference evidence="8 9" key="1">
    <citation type="journal article" date="2021" name="Nat. Commun.">
        <title>Genetic determinants of endophytism in the Arabidopsis root mycobiome.</title>
        <authorList>
            <person name="Mesny F."/>
            <person name="Miyauchi S."/>
            <person name="Thiergart T."/>
            <person name="Pickel B."/>
            <person name="Atanasova L."/>
            <person name="Karlsson M."/>
            <person name="Huettel B."/>
            <person name="Barry K.W."/>
            <person name="Haridas S."/>
            <person name="Chen C."/>
            <person name="Bauer D."/>
            <person name="Andreopoulos W."/>
            <person name="Pangilinan J."/>
            <person name="LaButti K."/>
            <person name="Riley R."/>
            <person name="Lipzen A."/>
            <person name="Clum A."/>
            <person name="Drula E."/>
            <person name="Henrissat B."/>
            <person name="Kohler A."/>
            <person name="Grigoriev I.V."/>
            <person name="Martin F.M."/>
            <person name="Hacquard S."/>
        </authorList>
    </citation>
    <scope>NUCLEOTIDE SEQUENCE [LARGE SCALE GENOMIC DNA]</scope>
    <source>
        <strain evidence="8 9">MPI-CAGE-CH-0241</strain>
    </source>
</reference>
<dbReference type="Pfam" id="PF07690">
    <property type="entry name" value="MFS_1"/>
    <property type="match status" value="1"/>
</dbReference>
<protein>
    <submittedName>
        <fullName evidence="8">MFS transporter</fullName>
    </submittedName>
</protein>
<evidence type="ECO:0000256" key="4">
    <source>
        <dbReference type="ARBA" id="ARBA00023136"/>
    </source>
</evidence>
<keyword evidence="5" id="KW-0325">Glycoprotein</keyword>
<comment type="subcellular location">
    <subcellularLocation>
        <location evidence="1">Membrane</location>
        <topology evidence="1">Multi-pass membrane protein</topology>
    </subcellularLocation>
</comment>
<evidence type="ECO:0000256" key="5">
    <source>
        <dbReference type="ARBA" id="ARBA00023180"/>
    </source>
</evidence>
<dbReference type="GO" id="GO:0005886">
    <property type="term" value="C:plasma membrane"/>
    <property type="evidence" value="ECO:0007669"/>
    <property type="project" value="TreeGrafter"/>
</dbReference>
<feature type="transmembrane region" description="Helical" evidence="6">
    <location>
        <begin position="371"/>
        <end position="392"/>
    </location>
</feature>
<evidence type="ECO:0000313" key="9">
    <source>
        <dbReference type="Proteomes" id="UP000777438"/>
    </source>
</evidence>
<dbReference type="PANTHER" id="PTHR23502">
    <property type="entry name" value="MAJOR FACILITATOR SUPERFAMILY"/>
    <property type="match status" value="1"/>
</dbReference>
<feature type="transmembrane region" description="Helical" evidence="6">
    <location>
        <begin position="67"/>
        <end position="90"/>
    </location>
</feature>
<dbReference type="SUPFAM" id="SSF103473">
    <property type="entry name" value="MFS general substrate transporter"/>
    <property type="match status" value="1"/>
</dbReference>
<name>A0A9P9ATX0_9HYPO</name>
<feature type="transmembrane region" description="Helical" evidence="6">
    <location>
        <begin position="191"/>
        <end position="214"/>
    </location>
</feature>
<comment type="caution">
    <text evidence="8">The sequence shown here is derived from an EMBL/GenBank/DDBJ whole genome shotgun (WGS) entry which is preliminary data.</text>
</comment>
<keyword evidence="3 6" id="KW-1133">Transmembrane helix</keyword>
<keyword evidence="2 6" id="KW-0812">Transmembrane</keyword>
<gene>
    <name evidence="8" type="ORF">B0T10DRAFT_556608</name>
</gene>
<feature type="transmembrane region" description="Helical" evidence="6">
    <location>
        <begin position="220"/>
        <end position="239"/>
    </location>
</feature>
<proteinExistence type="predicted"/>
<evidence type="ECO:0000256" key="6">
    <source>
        <dbReference type="SAM" id="Phobius"/>
    </source>
</evidence>
<organism evidence="8 9">
    <name type="scientific">Thelonectria olida</name>
    <dbReference type="NCBI Taxonomy" id="1576542"/>
    <lineage>
        <taxon>Eukaryota</taxon>
        <taxon>Fungi</taxon>
        <taxon>Dikarya</taxon>
        <taxon>Ascomycota</taxon>
        <taxon>Pezizomycotina</taxon>
        <taxon>Sordariomycetes</taxon>
        <taxon>Hypocreomycetidae</taxon>
        <taxon>Hypocreales</taxon>
        <taxon>Nectriaceae</taxon>
        <taxon>Thelonectria</taxon>
    </lineage>
</organism>
<dbReference type="Proteomes" id="UP000777438">
    <property type="component" value="Unassembled WGS sequence"/>
</dbReference>
<dbReference type="InterPro" id="IPR036259">
    <property type="entry name" value="MFS_trans_sf"/>
</dbReference>
<evidence type="ECO:0000313" key="8">
    <source>
        <dbReference type="EMBL" id="KAH6896737.1"/>
    </source>
</evidence>
<dbReference type="PROSITE" id="PS50850">
    <property type="entry name" value="MFS"/>
    <property type="match status" value="1"/>
</dbReference>
<feature type="transmembrane region" description="Helical" evidence="6">
    <location>
        <begin position="404"/>
        <end position="427"/>
    </location>
</feature>
<feature type="transmembrane region" description="Helical" evidence="6">
    <location>
        <begin position="439"/>
        <end position="456"/>
    </location>
</feature>
<dbReference type="Gene3D" id="1.20.1250.20">
    <property type="entry name" value="MFS general substrate transporter like domains"/>
    <property type="match status" value="1"/>
</dbReference>
<keyword evidence="9" id="KW-1185">Reference proteome</keyword>
<feature type="transmembrane region" description="Helical" evidence="6">
    <location>
        <begin position="291"/>
        <end position="309"/>
    </location>
</feature>
<dbReference type="InterPro" id="IPR020846">
    <property type="entry name" value="MFS_dom"/>
</dbReference>
<feature type="transmembrane region" description="Helical" evidence="6">
    <location>
        <begin position="131"/>
        <end position="148"/>
    </location>
</feature>
<evidence type="ECO:0000256" key="2">
    <source>
        <dbReference type="ARBA" id="ARBA00022692"/>
    </source>
</evidence>
<feature type="transmembrane region" description="Helical" evidence="6">
    <location>
        <begin position="102"/>
        <end position="119"/>
    </location>
</feature>
<dbReference type="OrthoDB" id="5093844at2759"/>
<evidence type="ECO:0000256" key="1">
    <source>
        <dbReference type="ARBA" id="ARBA00004141"/>
    </source>
</evidence>
<accession>A0A9P9ATX0</accession>
<dbReference type="AlphaFoldDB" id="A0A9P9ATX0"/>
<dbReference type="InterPro" id="IPR011701">
    <property type="entry name" value="MFS"/>
</dbReference>